<organism evidence="1 2">
    <name type="scientific">Colletotrichum navitas</name>
    <dbReference type="NCBI Taxonomy" id="681940"/>
    <lineage>
        <taxon>Eukaryota</taxon>
        <taxon>Fungi</taxon>
        <taxon>Dikarya</taxon>
        <taxon>Ascomycota</taxon>
        <taxon>Pezizomycotina</taxon>
        <taxon>Sordariomycetes</taxon>
        <taxon>Hypocreomycetidae</taxon>
        <taxon>Glomerellales</taxon>
        <taxon>Glomerellaceae</taxon>
        <taxon>Colletotrichum</taxon>
        <taxon>Colletotrichum graminicola species complex</taxon>
    </lineage>
</organism>
<dbReference type="GeneID" id="85436832"/>
<dbReference type="Proteomes" id="UP001230504">
    <property type="component" value="Unassembled WGS sequence"/>
</dbReference>
<sequence length="157" mass="17573">MPSSFTLPFPLQYPDASCRISIVSEGDAFILHRIVRTATSDMGWTLIGRRPGFSWPWPKTPTWCTVVVSVFSGRINANGRFALLGMRQSEERKPRALLRLVEPESSGLICKVDSVSWTPVSVSDRHSQCVLAPNHLLHHHHRPTQGHGNTQLTLHSD</sequence>
<protein>
    <submittedName>
        <fullName evidence="1">Uncharacterized protein</fullName>
    </submittedName>
</protein>
<comment type="caution">
    <text evidence="1">The sequence shown here is derived from an EMBL/GenBank/DDBJ whole genome shotgun (WGS) entry which is preliminary data.</text>
</comment>
<evidence type="ECO:0000313" key="2">
    <source>
        <dbReference type="Proteomes" id="UP001230504"/>
    </source>
</evidence>
<dbReference type="EMBL" id="JAHLJV010000066">
    <property type="protein sequence ID" value="KAK1579489.1"/>
    <property type="molecule type" value="Genomic_DNA"/>
</dbReference>
<proteinExistence type="predicted"/>
<keyword evidence="2" id="KW-1185">Reference proteome</keyword>
<accession>A0AAD8V295</accession>
<name>A0AAD8V295_9PEZI</name>
<reference evidence="1" key="1">
    <citation type="submission" date="2021-06" db="EMBL/GenBank/DDBJ databases">
        <title>Comparative genomics, transcriptomics and evolutionary studies reveal genomic signatures of adaptation to plant cell wall in hemibiotrophic fungi.</title>
        <authorList>
            <consortium name="DOE Joint Genome Institute"/>
            <person name="Baroncelli R."/>
            <person name="Diaz J.F."/>
            <person name="Benocci T."/>
            <person name="Peng M."/>
            <person name="Battaglia E."/>
            <person name="Haridas S."/>
            <person name="Andreopoulos W."/>
            <person name="Labutti K."/>
            <person name="Pangilinan J."/>
            <person name="Floch G.L."/>
            <person name="Makela M.R."/>
            <person name="Henrissat B."/>
            <person name="Grigoriev I.V."/>
            <person name="Crouch J.A."/>
            <person name="De Vries R.P."/>
            <person name="Sukno S.A."/>
            <person name="Thon M.R."/>
        </authorList>
    </citation>
    <scope>NUCLEOTIDE SEQUENCE</scope>
    <source>
        <strain evidence="1">CBS 125086</strain>
    </source>
</reference>
<dbReference type="AlphaFoldDB" id="A0AAD8V295"/>
<dbReference type="RefSeq" id="XP_060410613.1">
    <property type="nucleotide sequence ID" value="XM_060552592.1"/>
</dbReference>
<evidence type="ECO:0000313" key="1">
    <source>
        <dbReference type="EMBL" id="KAK1579489.1"/>
    </source>
</evidence>
<gene>
    <name evidence="1" type="ORF">LY79DRAFT_343920</name>
</gene>